<proteinExistence type="inferred from homology"/>
<dbReference type="Proteomes" id="UP000654993">
    <property type="component" value="Unassembled WGS sequence"/>
</dbReference>
<dbReference type="GO" id="GO:0048038">
    <property type="term" value="F:quinone binding"/>
    <property type="evidence" value="ECO:0007669"/>
    <property type="project" value="UniProtKB-KW"/>
</dbReference>
<keyword evidence="3" id="KW-0472">Membrane</keyword>
<comment type="subunit">
    <text evidence="3">NDH-1 is composed of 14 different subunits. Subunits NuoB, C, D, E, F, and G constitute the peripheral sector of the complex.</text>
</comment>
<dbReference type="NCBIfam" id="TIGR01961">
    <property type="entry name" value="NuoC_fam"/>
    <property type="match status" value="1"/>
</dbReference>
<protein>
    <recommendedName>
        <fullName evidence="3">NADH-quinone oxidoreductase subunit C</fullName>
        <ecNumber evidence="3">7.1.1.-</ecNumber>
    </recommendedName>
    <alternativeName>
        <fullName evidence="3">NADH dehydrogenase I subunit C</fullName>
    </alternativeName>
    <alternativeName>
        <fullName evidence="3">NDH-1 subunit C</fullName>
    </alternativeName>
</protein>
<dbReference type="GO" id="GO:0005886">
    <property type="term" value="C:plasma membrane"/>
    <property type="evidence" value="ECO:0007669"/>
    <property type="project" value="UniProtKB-SubCell"/>
</dbReference>
<dbReference type="PANTHER" id="PTHR10884">
    <property type="entry name" value="NADH DEHYDROGENASE UBIQUINONE IRON-SULFUR PROTEIN 3"/>
    <property type="match status" value="1"/>
</dbReference>
<dbReference type="InterPro" id="IPR020396">
    <property type="entry name" value="NADH_UbQ_OxRdtase_CS"/>
</dbReference>
<keyword evidence="3 4" id="KW-0520">NAD</keyword>
<gene>
    <name evidence="3" type="primary">nuoC</name>
    <name evidence="8" type="ORF">PRECH8_26880</name>
</gene>
<comment type="similarity">
    <text evidence="1 3 4">Belongs to the complex I 30 kDa subunit family.</text>
</comment>
<dbReference type="AlphaFoldDB" id="A0A916QEQ9"/>
<feature type="compositionally biased region" description="Basic and acidic residues" evidence="6">
    <location>
        <begin position="1"/>
        <end position="36"/>
    </location>
</feature>
<feature type="domain" description="NADH:ubiquinone oxidoreductase 30kDa subunit" evidence="7">
    <location>
        <begin position="76"/>
        <end position="188"/>
    </location>
</feature>
<dbReference type="EC" id="7.1.1.-" evidence="3"/>
<evidence type="ECO:0000313" key="8">
    <source>
        <dbReference type="EMBL" id="GFR39392.1"/>
    </source>
</evidence>
<evidence type="ECO:0000259" key="7">
    <source>
        <dbReference type="Pfam" id="PF00329"/>
    </source>
</evidence>
<evidence type="ECO:0000256" key="1">
    <source>
        <dbReference type="ARBA" id="ARBA00007569"/>
    </source>
</evidence>
<keyword evidence="3 5" id="KW-0874">Quinone</keyword>
<dbReference type="GO" id="GO:0008137">
    <property type="term" value="F:NADH dehydrogenase (ubiquinone) activity"/>
    <property type="evidence" value="ECO:0007669"/>
    <property type="project" value="InterPro"/>
</dbReference>
<accession>A0A916QEQ9</accession>
<dbReference type="PROSITE" id="PS00542">
    <property type="entry name" value="COMPLEX1_30K"/>
    <property type="match status" value="1"/>
</dbReference>
<comment type="function">
    <text evidence="3">NDH-1 shuttles electrons from NADH, via FMN and iron-sulfur (Fe-S) centers, to quinones in the respiratory chain. The immediate electron acceptor for the enzyme in this species is believed to be a menaquinone. Couples the redox reaction to proton translocation (for every two electrons transferred, four hydrogen ions are translocated across the cytoplasmic membrane), and thus conserves the redox energy in a proton gradient.</text>
</comment>
<keyword evidence="9" id="KW-1185">Reference proteome</keyword>
<keyword evidence="3 4" id="KW-1278">Translocase</keyword>
<sequence length="194" mass="22499">MSEEQKRAEQLEDQKQADQQEQKQDQTGAQEKKPKEPSPNQPLLDKAAKLIREQVGTEAVEEAYINEADSHLPVVAVKASHWFRIAQLLKEELQLDYLINLSGVDYETHMEVVYHIESFQTGENYCFKVRTDREAPSVPSVTPVWNTANWPEREVYDLFGIDFPGHPDLRRIMMPDDWVGHPLRKDYEPLDPEV</sequence>
<dbReference type="HAMAP" id="MF_01357">
    <property type="entry name" value="NDH1_NuoC"/>
    <property type="match status" value="1"/>
</dbReference>
<feature type="region of interest" description="Disordered" evidence="6">
    <location>
        <begin position="1"/>
        <end position="44"/>
    </location>
</feature>
<dbReference type="InterPro" id="IPR010218">
    <property type="entry name" value="NADH_DH_suC"/>
</dbReference>
<name>A0A916QEQ9_9BACL</name>
<comment type="subcellular location">
    <subcellularLocation>
        <location evidence="3">Cell membrane</location>
        <topology evidence="3">Peripheral membrane protein</topology>
        <orientation evidence="3">Cytoplasmic side</orientation>
    </subcellularLocation>
</comment>
<evidence type="ECO:0000256" key="6">
    <source>
        <dbReference type="SAM" id="MobiDB-lite"/>
    </source>
</evidence>
<keyword evidence="3" id="KW-1003">Cell membrane</keyword>
<evidence type="ECO:0000256" key="2">
    <source>
        <dbReference type="ARBA" id="ARBA00022448"/>
    </source>
</evidence>
<dbReference type="Gene3D" id="3.30.460.80">
    <property type="entry name" value="NADH:ubiquinone oxidoreductase, 30kDa subunit"/>
    <property type="match status" value="1"/>
</dbReference>
<dbReference type="InterPro" id="IPR037232">
    <property type="entry name" value="NADH_quin_OxRdtase_su_C/D-like"/>
</dbReference>
<evidence type="ECO:0000256" key="4">
    <source>
        <dbReference type="RuleBase" id="RU003456"/>
    </source>
</evidence>
<evidence type="ECO:0000256" key="3">
    <source>
        <dbReference type="HAMAP-Rule" id="MF_01357"/>
    </source>
</evidence>
<evidence type="ECO:0000256" key="5">
    <source>
        <dbReference type="RuleBase" id="RU003582"/>
    </source>
</evidence>
<keyword evidence="2 3" id="KW-0813">Transport</keyword>
<dbReference type="RefSeq" id="WP_200967586.1">
    <property type="nucleotide sequence ID" value="NZ_BMAQ01000043.1"/>
</dbReference>
<comment type="catalytic activity">
    <reaction evidence="3 5">
        <text>a quinone + NADH + 5 H(+)(in) = a quinol + NAD(+) + 4 H(+)(out)</text>
        <dbReference type="Rhea" id="RHEA:57888"/>
        <dbReference type="ChEBI" id="CHEBI:15378"/>
        <dbReference type="ChEBI" id="CHEBI:24646"/>
        <dbReference type="ChEBI" id="CHEBI:57540"/>
        <dbReference type="ChEBI" id="CHEBI:57945"/>
        <dbReference type="ChEBI" id="CHEBI:132124"/>
    </reaction>
</comment>
<dbReference type="PANTHER" id="PTHR10884:SF14">
    <property type="entry name" value="NADH DEHYDROGENASE [UBIQUINONE] IRON-SULFUR PROTEIN 3, MITOCHONDRIAL"/>
    <property type="match status" value="1"/>
</dbReference>
<organism evidence="8 9">
    <name type="scientific">Insulibacter thermoxylanivorax</name>
    <dbReference type="NCBI Taxonomy" id="2749268"/>
    <lineage>
        <taxon>Bacteria</taxon>
        <taxon>Bacillati</taxon>
        <taxon>Bacillota</taxon>
        <taxon>Bacilli</taxon>
        <taxon>Bacillales</taxon>
        <taxon>Paenibacillaceae</taxon>
        <taxon>Insulibacter</taxon>
    </lineage>
</organism>
<dbReference type="SUPFAM" id="SSF143243">
    <property type="entry name" value="Nqo5-like"/>
    <property type="match status" value="1"/>
</dbReference>
<dbReference type="InterPro" id="IPR001268">
    <property type="entry name" value="NADH_UbQ_OxRdtase_30kDa_su"/>
</dbReference>
<comment type="caution">
    <text evidence="8">The sequence shown here is derived from an EMBL/GenBank/DDBJ whole genome shotgun (WGS) entry which is preliminary data.</text>
</comment>
<reference evidence="8" key="1">
    <citation type="submission" date="2020-08" db="EMBL/GenBank/DDBJ databases">
        <authorList>
            <person name="Uke A."/>
            <person name="Chhe C."/>
            <person name="Baramee S."/>
            <person name="Kosugi A."/>
        </authorList>
    </citation>
    <scope>NUCLEOTIDE SEQUENCE</scope>
    <source>
        <strain evidence="8">DA-C8</strain>
    </source>
</reference>
<dbReference type="EMBL" id="BMAQ01000043">
    <property type="protein sequence ID" value="GFR39392.1"/>
    <property type="molecule type" value="Genomic_DNA"/>
</dbReference>
<evidence type="ECO:0000313" key="9">
    <source>
        <dbReference type="Proteomes" id="UP000654993"/>
    </source>
</evidence>
<reference evidence="8" key="2">
    <citation type="journal article" date="2021" name="Data Brief">
        <title>Draft genome sequence data of the facultative, thermophilic, xylanolytic bacterium Paenibacillus sp. strain DA-C8.</title>
        <authorList>
            <person name="Chhe C."/>
            <person name="Uke A."/>
            <person name="Baramee S."/>
            <person name="Ungkulpasvich U."/>
            <person name="Tachaapaikoon C."/>
            <person name="Pason P."/>
            <person name="Waeonukul R."/>
            <person name="Ratanakhanokchai K."/>
            <person name="Kosugi A."/>
        </authorList>
    </citation>
    <scope>NUCLEOTIDE SEQUENCE</scope>
    <source>
        <strain evidence="8">DA-C8</strain>
    </source>
</reference>
<dbReference type="Pfam" id="PF00329">
    <property type="entry name" value="Complex1_30kDa"/>
    <property type="match status" value="1"/>
</dbReference>
<dbReference type="GO" id="GO:0050136">
    <property type="term" value="F:NADH dehydrogenase (quinone) (non-electrogenic) activity"/>
    <property type="evidence" value="ECO:0007669"/>
    <property type="project" value="UniProtKB-UniRule"/>
</dbReference>